<gene>
    <name evidence="2" type="primary">CSON005115</name>
</gene>
<dbReference type="AlphaFoldDB" id="A0A336LGR6"/>
<accession>A0A336LGR6</accession>
<protein>
    <submittedName>
        <fullName evidence="2">CSON005115 protein</fullName>
    </submittedName>
</protein>
<feature type="transmembrane region" description="Helical" evidence="1">
    <location>
        <begin position="17"/>
        <end position="38"/>
    </location>
</feature>
<sequence length="82" mass="9447">MPHVPCNLILNQGILNMIQKFLIIITIVITTILFASLVSSKPLERIDRNINNEIEFNQESFAAALQFLQELERRHGFDAKPR</sequence>
<organism evidence="2">
    <name type="scientific">Culicoides sonorensis</name>
    <name type="common">Biting midge</name>
    <dbReference type="NCBI Taxonomy" id="179676"/>
    <lineage>
        <taxon>Eukaryota</taxon>
        <taxon>Metazoa</taxon>
        <taxon>Ecdysozoa</taxon>
        <taxon>Arthropoda</taxon>
        <taxon>Hexapoda</taxon>
        <taxon>Insecta</taxon>
        <taxon>Pterygota</taxon>
        <taxon>Neoptera</taxon>
        <taxon>Endopterygota</taxon>
        <taxon>Diptera</taxon>
        <taxon>Nematocera</taxon>
        <taxon>Chironomoidea</taxon>
        <taxon>Ceratopogonidae</taxon>
        <taxon>Ceratopogoninae</taxon>
        <taxon>Culicoides</taxon>
        <taxon>Monoculicoides</taxon>
    </lineage>
</organism>
<evidence type="ECO:0000313" key="3">
    <source>
        <dbReference type="EMBL" id="SSX32552.1"/>
    </source>
</evidence>
<evidence type="ECO:0000256" key="1">
    <source>
        <dbReference type="SAM" id="Phobius"/>
    </source>
</evidence>
<dbReference type="VEuPathDB" id="VectorBase:CSON005115"/>
<keyword evidence="1" id="KW-1133">Transmembrane helix</keyword>
<reference evidence="2" key="1">
    <citation type="submission" date="2018-04" db="EMBL/GenBank/DDBJ databases">
        <authorList>
            <person name="Go L.Y."/>
            <person name="Mitchell J.A."/>
        </authorList>
    </citation>
    <scope>NUCLEOTIDE SEQUENCE</scope>
    <source>
        <tissue evidence="2">Whole organism</tissue>
    </source>
</reference>
<reference evidence="3" key="2">
    <citation type="submission" date="2018-07" db="EMBL/GenBank/DDBJ databases">
        <authorList>
            <person name="Quirk P.G."/>
            <person name="Krulwich T.A."/>
        </authorList>
    </citation>
    <scope>NUCLEOTIDE SEQUENCE</scope>
</reference>
<evidence type="ECO:0000313" key="2">
    <source>
        <dbReference type="EMBL" id="SSX13112.1"/>
    </source>
</evidence>
<name>A0A336LGR6_CULSO</name>
<keyword evidence="1" id="KW-0472">Membrane</keyword>
<proteinExistence type="predicted"/>
<dbReference type="EMBL" id="UFQT01002056">
    <property type="protein sequence ID" value="SSX32552.1"/>
    <property type="molecule type" value="Genomic_DNA"/>
</dbReference>
<dbReference type="EMBL" id="UFQS01002056">
    <property type="protein sequence ID" value="SSX13112.1"/>
    <property type="molecule type" value="Genomic_DNA"/>
</dbReference>
<keyword evidence="1" id="KW-0812">Transmembrane</keyword>